<evidence type="ECO:0000256" key="1">
    <source>
        <dbReference type="SAM" id="Phobius"/>
    </source>
</evidence>
<feature type="transmembrane region" description="Helical" evidence="1">
    <location>
        <begin position="202"/>
        <end position="223"/>
    </location>
</feature>
<feature type="domain" description="CAAX prenyl protease 2/Lysostaphin resistance protein A-like" evidence="2">
    <location>
        <begin position="363"/>
        <end position="448"/>
    </location>
</feature>
<dbReference type="GO" id="GO:0004175">
    <property type="term" value="F:endopeptidase activity"/>
    <property type="evidence" value="ECO:0007669"/>
    <property type="project" value="UniProtKB-ARBA"/>
</dbReference>
<dbReference type="RefSeq" id="XP_002178250.1">
    <property type="nucleotide sequence ID" value="XM_002178214.1"/>
</dbReference>
<gene>
    <name evidence="3" type="ORF">PHATRDRAFT_44438</name>
</gene>
<reference evidence="4" key="2">
    <citation type="submission" date="2008-08" db="EMBL/GenBank/DDBJ databases">
        <authorList>
            <consortium name="Diatom Consortium"/>
            <person name="Grigoriev I."/>
            <person name="Grimwood J."/>
            <person name="Kuo A."/>
            <person name="Otillar R.P."/>
            <person name="Salamov A."/>
            <person name="Detter J.C."/>
            <person name="Lindquist E."/>
            <person name="Shapiro H."/>
            <person name="Lucas S."/>
            <person name="Glavina del Rio T."/>
            <person name="Pitluck S."/>
            <person name="Rokhsar D."/>
            <person name="Bowler C."/>
        </authorList>
    </citation>
    <scope>GENOME REANNOTATION</scope>
    <source>
        <strain evidence="4">CCAP 1055/1</strain>
    </source>
</reference>
<sequence length="458" mass="51519">MSVVQPTKRAKAAVGLILVLVIGSDGLDLSLRPHSKPSSVSYPCRFVVGPTRLAKPHRHPRLPMRGYRYPTVRGAGDSLSSEPSQNRPSWAWVWMPTWLFTMNPLAQFLTTMGFYLLHILVLSQRQLVFPIQLIPNEKGQFASIGYDSIAGILVAVCYTILRKASTQSSLQSSSEAPFPALFKSPTSDAPWKLPSNHIRHRVSSFLTIILLVQAYFFTGRFSLFWEDTLYTMSGLGWPLTAPMHRSLCVLFGHLSWLITGTLLLRFVPRPPRFFGPKAVYNTDDDDAVSSKSPAKPAYRWFRSSIRRNWVWWVVGGYFVSSWLFNITDVINQFVLPTAVLEDAQESVVSQLVNPEHNDIAASVAGYIAPCLTAPWWEEVLYRGFLLAGLSQLLGYPWAVFVQGLIFSAHHMSLTAALPLAVLGWTWAILYTKCRNLFTVIFVHALWNSRVFLGSWLGL</sequence>
<feature type="transmembrane region" description="Helical" evidence="1">
    <location>
        <begin position="243"/>
        <end position="267"/>
    </location>
</feature>
<feature type="transmembrane region" description="Helical" evidence="1">
    <location>
        <begin position="105"/>
        <end position="123"/>
    </location>
</feature>
<keyword evidence="1" id="KW-0812">Transmembrane</keyword>
<dbReference type="STRING" id="556484.B7FU38"/>
<evidence type="ECO:0000313" key="3">
    <source>
        <dbReference type="EMBL" id="EEC49915.1"/>
    </source>
</evidence>
<protein>
    <recommendedName>
        <fullName evidence="2">CAAX prenyl protease 2/Lysostaphin resistance protein A-like domain-containing protein</fullName>
    </recommendedName>
</protein>
<dbReference type="OMA" id="ATIMPIR"/>
<evidence type="ECO:0000313" key="4">
    <source>
        <dbReference type="Proteomes" id="UP000000759"/>
    </source>
</evidence>
<dbReference type="PaxDb" id="2850-Phatr44438"/>
<dbReference type="OrthoDB" id="361580at2759"/>
<organism evidence="3 4">
    <name type="scientific">Phaeodactylum tricornutum (strain CCAP 1055/1)</name>
    <dbReference type="NCBI Taxonomy" id="556484"/>
    <lineage>
        <taxon>Eukaryota</taxon>
        <taxon>Sar</taxon>
        <taxon>Stramenopiles</taxon>
        <taxon>Ochrophyta</taxon>
        <taxon>Bacillariophyta</taxon>
        <taxon>Bacillariophyceae</taxon>
        <taxon>Bacillariophycidae</taxon>
        <taxon>Naviculales</taxon>
        <taxon>Phaeodactylaceae</taxon>
        <taxon>Phaeodactylum</taxon>
    </lineage>
</organism>
<dbReference type="HOGENOM" id="CLU_597831_0_0_1"/>
<name>B7FU38_PHATC</name>
<feature type="transmembrane region" description="Helical" evidence="1">
    <location>
        <begin position="411"/>
        <end position="429"/>
    </location>
</feature>
<dbReference type="eggNOG" id="ENOG502QR9S">
    <property type="taxonomic scope" value="Eukaryota"/>
</dbReference>
<accession>B7FU38</accession>
<keyword evidence="1" id="KW-1133">Transmembrane helix</keyword>
<dbReference type="GO" id="GO:0080120">
    <property type="term" value="P:CAAX-box protein maturation"/>
    <property type="evidence" value="ECO:0007669"/>
    <property type="project" value="UniProtKB-ARBA"/>
</dbReference>
<reference evidence="3 4" key="1">
    <citation type="journal article" date="2008" name="Nature">
        <title>The Phaeodactylum genome reveals the evolutionary history of diatom genomes.</title>
        <authorList>
            <person name="Bowler C."/>
            <person name="Allen A.E."/>
            <person name="Badger J.H."/>
            <person name="Grimwood J."/>
            <person name="Jabbari K."/>
            <person name="Kuo A."/>
            <person name="Maheswari U."/>
            <person name="Martens C."/>
            <person name="Maumus F."/>
            <person name="Otillar R.P."/>
            <person name="Rayko E."/>
            <person name="Salamov A."/>
            <person name="Vandepoele K."/>
            <person name="Beszteri B."/>
            <person name="Gruber A."/>
            <person name="Heijde M."/>
            <person name="Katinka M."/>
            <person name="Mock T."/>
            <person name="Valentin K."/>
            <person name="Verret F."/>
            <person name="Berges J.A."/>
            <person name="Brownlee C."/>
            <person name="Cadoret J.P."/>
            <person name="Chiovitti A."/>
            <person name="Choi C.J."/>
            <person name="Coesel S."/>
            <person name="De Martino A."/>
            <person name="Detter J.C."/>
            <person name="Durkin C."/>
            <person name="Falciatore A."/>
            <person name="Fournet J."/>
            <person name="Haruta M."/>
            <person name="Huysman M.J."/>
            <person name="Jenkins B.D."/>
            <person name="Jiroutova K."/>
            <person name="Jorgensen R.E."/>
            <person name="Joubert Y."/>
            <person name="Kaplan A."/>
            <person name="Kroger N."/>
            <person name="Kroth P.G."/>
            <person name="La Roche J."/>
            <person name="Lindquist E."/>
            <person name="Lommer M."/>
            <person name="Martin-Jezequel V."/>
            <person name="Lopez P.J."/>
            <person name="Lucas S."/>
            <person name="Mangogna M."/>
            <person name="McGinnis K."/>
            <person name="Medlin L.K."/>
            <person name="Montsant A."/>
            <person name="Oudot-Le Secq M.P."/>
            <person name="Napoli C."/>
            <person name="Obornik M."/>
            <person name="Parker M.S."/>
            <person name="Petit J.L."/>
            <person name="Porcel B.M."/>
            <person name="Poulsen N."/>
            <person name="Robison M."/>
            <person name="Rychlewski L."/>
            <person name="Rynearson T.A."/>
            <person name="Schmutz J."/>
            <person name="Shapiro H."/>
            <person name="Siaut M."/>
            <person name="Stanley M."/>
            <person name="Sussman M.R."/>
            <person name="Taylor A.R."/>
            <person name="Vardi A."/>
            <person name="von Dassow P."/>
            <person name="Vyverman W."/>
            <person name="Willis A."/>
            <person name="Wyrwicz L.S."/>
            <person name="Rokhsar D.S."/>
            <person name="Weissenbach J."/>
            <person name="Armbrust E.V."/>
            <person name="Green B.R."/>
            <person name="Van de Peer Y."/>
            <person name="Grigoriev I.V."/>
        </authorList>
    </citation>
    <scope>NUCLEOTIDE SEQUENCE [LARGE SCALE GENOMIC DNA]</scope>
    <source>
        <strain evidence="3 4">CCAP 1055/1</strain>
    </source>
</reference>
<dbReference type="InParanoid" id="B7FU38"/>
<evidence type="ECO:0000259" key="2">
    <source>
        <dbReference type="Pfam" id="PF02517"/>
    </source>
</evidence>
<dbReference type="PANTHER" id="PTHR43592">
    <property type="entry name" value="CAAX AMINO TERMINAL PROTEASE"/>
    <property type="match status" value="1"/>
</dbReference>
<proteinExistence type="predicted"/>
<dbReference type="InterPro" id="IPR003675">
    <property type="entry name" value="Rce1/LyrA-like_dom"/>
</dbReference>
<dbReference type="PANTHER" id="PTHR43592:SF15">
    <property type="entry name" value="CAAX AMINO TERMINAL PROTEASE FAMILY PROTEIN"/>
    <property type="match status" value="1"/>
</dbReference>
<dbReference type="AlphaFoldDB" id="B7FU38"/>
<keyword evidence="1" id="KW-0472">Membrane</keyword>
<dbReference type="EMBL" id="CM000607">
    <property type="protein sequence ID" value="EEC49915.1"/>
    <property type="molecule type" value="Genomic_DNA"/>
</dbReference>
<dbReference type="Proteomes" id="UP000000759">
    <property type="component" value="Chromosome 4"/>
</dbReference>
<feature type="transmembrane region" description="Helical" evidence="1">
    <location>
        <begin position="383"/>
        <end position="405"/>
    </location>
</feature>
<feature type="transmembrane region" description="Helical" evidence="1">
    <location>
        <begin position="309"/>
        <end position="327"/>
    </location>
</feature>
<keyword evidence="4" id="KW-1185">Reference proteome</keyword>
<dbReference type="GeneID" id="7197678"/>
<dbReference type="KEGG" id="pti:PHATRDRAFT_44438"/>
<dbReference type="Pfam" id="PF02517">
    <property type="entry name" value="Rce1-like"/>
    <property type="match status" value="1"/>
</dbReference>